<keyword evidence="5" id="KW-0732">Signal</keyword>
<keyword evidence="3 10" id="KW-1134">Transmembrane beta strand</keyword>
<comment type="domain">
    <text evidence="10">Consists of 16-stranded beta-barrel sheets, with large surface-exposed loops, that form a transmembrane pore at the center of each barrel. The pore is partially ocluded by a peptide loop that folds into the pore lumen.</text>
</comment>
<comment type="caution">
    <text evidence="11">The sequence shown here is derived from an EMBL/GenBank/DDBJ whole genome shotgun (WGS) entry which is preliminary data.</text>
</comment>
<evidence type="ECO:0000313" key="12">
    <source>
        <dbReference type="Proteomes" id="UP000463224"/>
    </source>
</evidence>
<dbReference type="GO" id="GO:0009279">
    <property type="term" value="C:cell outer membrane"/>
    <property type="evidence" value="ECO:0007669"/>
    <property type="project" value="UniProtKB-SubCell"/>
</dbReference>
<dbReference type="EMBL" id="WPHG01000003">
    <property type="protein sequence ID" value="MVA97982.1"/>
    <property type="molecule type" value="Genomic_DNA"/>
</dbReference>
<dbReference type="Pfam" id="PF02530">
    <property type="entry name" value="Porin_2"/>
    <property type="match status" value="1"/>
</dbReference>
<evidence type="ECO:0000256" key="4">
    <source>
        <dbReference type="ARBA" id="ARBA00022692"/>
    </source>
</evidence>
<dbReference type="InterPro" id="IPR003684">
    <property type="entry name" value="Porin_alphabac"/>
</dbReference>
<comment type="function">
    <text evidence="10">Forms passive diffusion pores that allow small molecular weight hydrophilic materials across the outer membrane.</text>
</comment>
<keyword evidence="6 10" id="KW-0406">Ion transport</keyword>
<accession>A0A844QF58</accession>
<evidence type="ECO:0000256" key="6">
    <source>
        <dbReference type="ARBA" id="ARBA00023065"/>
    </source>
</evidence>
<evidence type="ECO:0000256" key="3">
    <source>
        <dbReference type="ARBA" id="ARBA00022452"/>
    </source>
</evidence>
<keyword evidence="2 10" id="KW-0813">Transport</keyword>
<comment type="subcellular location">
    <subcellularLocation>
        <location evidence="10">Cell outer membrane</location>
        <topology evidence="10">Multi-pass membrane protein</topology>
    </subcellularLocation>
</comment>
<keyword evidence="8 10" id="KW-0472">Membrane</keyword>
<keyword evidence="4 10" id="KW-0812">Transmembrane</keyword>
<evidence type="ECO:0000256" key="10">
    <source>
        <dbReference type="RuleBase" id="RU364005"/>
    </source>
</evidence>
<name>A0A844QF58_9HYPH</name>
<proteinExistence type="inferred from homology"/>
<evidence type="ECO:0000256" key="1">
    <source>
        <dbReference type="ARBA" id="ARBA00009521"/>
    </source>
</evidence>
<evidence type="ECO:0000256" key="2">
    <source>
        <dbReference type="ARBA" id="ARBA00022448"/>
    </source>
</evidence>
<dbReference type="GO" id="GO:0015288">
    <property type="term" value="F:porin activity"/>
    <property type="evidence" value="ECO:0007669"/>
    <property type="project" value="UniProtKB-KW"/>
</dbReference>
<comment type="similarity">
    <text evidence="1 10">Belongs to the alphaproteobacteria porin family.</text>
</comment>
<keyword evidence="7 10" id="KW-0626">Porin</keyword>
<protein>
    <recommendedName>
        <fullName evidence="10">Porin</fullName>
    </recommendedName>
</protein>
<reference evidence="11 12" key="1">
    <citation type="submission" date="2019-12" db="EMBL/GenBank/DDBJ databases">
        <title>Nitratireductor arenosus sp. nov., Isolated from sea sand, Jeju island, South Korea.</title>
        <authorList>
            <person name="Kim W."/>
        </authorList>
    </citation>
    <scope>NUCLEOTIDE SEQUENCE [LARGE SCALE GENOMIC DNA]</scope>
    <source>
        <strain evidence="11 12">CAU 1489</strain>
    </source>
</reference>
<sequence length="434" mass="47037">MIGRKKGPCECCQSATAFVQEGECNVSYADVKLEEKSRQASAPYFSGSRDGRLWRLCLRLVNPQTTEVGNVKKILVLLSCAASAAGITSARAADAIIIAEPEPVEYVRVCDAYGAGFFYIPGTETCLQISGYVYYQIGAESRDAGDTPPLTFHPGDPVTEGFYKTVRARLNFDARSQTEWGLLRSFIRLEANWNGVGDGPAVFDQAYLELGGLRMGYTESAWTRTQGGGVSNFPGSHSWSGLGYGYQQRAQVSYTFRGGPGYYGTVSLEDDALAGDGYLPDVVVKAGVNQGWGGAWAQFGYDESFLGTDGWAAKLGLHVNMPNMPGSSLRLIGTYANNANIYSTGQFDAISAEWSALASYNHQFNEQLGISVAGHYYSNLHAGLVTTGIDAFAAEISTVWMPVENFEVRGELAHSKIENLGGTTSGFLRFTRYF</sequence>
<dbReference type="AlphaFoldDB" id="A0A844QF58"/>
<dbReference type="GO" id="GO:0046930">
    <property type="term" value="C:pore complex"/>
    <property type="evidence" value="ECO:0007669"/>
    <property type="project" value="UniProtKB-KW"/>
</dbReference>
<organism evidence="11 12">
    <name type="scientific">Nitratireductor arenosus</name>
    <dbReference type="NCBI Taxonomy" id="2682096"/>
    <lineage>
        <taxon>Bacteria</taxon>
        <taxon>Pseudomonadati</taxon>
        <taxon>Pseudomonadota</taxon>
        <taxon>Alphaproteobacteria</taxon>
        <taxon>Hyphomicrobiales</taxon>
        <taxon>Phyllobacteriaceae</taxon>
        <taxon>Nitratireductor</taxon>
    </lineage>
</organism>
<dbReference type="Proteomes" id="UP000463224">
    <property type="component" value="Unassembled WGS sequence"/>
</dbReference>
<gene>
    <name evidence="11" type="ORF">GN330_12080</name>
</gene>
<evidence type="ECO:0000256" key="9">
    <source>
        <dbReference type="ARBA" id="ARBA00023237"/>
    </source>
</evidence>
<dbReference type="GO" id="GO:0006811">
    <property type="term" value="P:monoatomic ion transport"/>
    <property type="evidence" value="ECO:0007669"/>
    <property type="project" value="UniProtKB-KW"/>
</dbReference>
<dbReference type="SUPFAM" id="SSF56935">
    <property type="entry name" value="Porins"/>
    <property type="match status" value="1"/>
</dbReference>
<evidence type="ECO:0000256" key="8">
    <source>
        <dbReference type="ARBA" id="ARBA00023136"/>
    </source>
</evidence>
<evidence type="ECO:0000256" key="7">
    <source>
        <dbReference type="ARBA" id="ARBA00023114"/>
    </source>
</evidence>
<keyword evidence="9 10" id="KW-0998">Cell outer membrane</keyword>
<evidence type="ECO:0000256" key="5">
    <source>
        <dbReference type="ARBA" id="ARBA00022729"/>
    </source>
</evidence>
<keyword evidence="12" id="KW-1185">Reference proteome</keyword>
<evidence type="ECO:0000313" key="11">
    <source>
        <dbReference type="EMBL" id="MVA97982.1"/>
    </source>
</evidence>